<evidence type="ECO:0000256" key="1">
    <source>
        <dbReference type="SAM" id="MobiDB-lite"/>
    </source>
</evidence>
<evidence type="ECO:0000313" key="5">
    <source>
        <dbReference type="Proteomes" id="UP000613452"/>
    </source>
</evidence>
<dbReference type="Proteomes" id="UP000186535">
    <property type="component" value="Unassembled WGS sequence"/>
</dbReference>
<evidence type="ECO:0000313" key="4">
    <source>
        <dbReference type="Proteomes" id="UP000186535"/>
    </source>
</evidence>
<evidence type="ECO:0000313" key="3">
    <source>
        <dbReference type="EMBL" id="OKA31420.1"/>
    </source>
</evidence>
<reference evidence="2 5" key="2">
    <citation type="submission" date="2020-12" db="EMBL/GenBank/DDBJ databases">
        <title>Genome assembly for a thermostable protease producing Bacillus cereus MAKP1 strain isolated from chicken gut.</title>
        <authorList>
            <person name="Malaviya A."/>
        </authorList>
    </citation>
    <scope>NUCLEOTIDE SEQUENCE [LARGE SCALE GENOMIC DNA]</scope>
    <source>
        <strain evidence="2 5">MAKP1</strain>
    </source>
</reference>
<comment type="caution">
    <text evidence="3">The sequence shown here is derived from an EMBL/GenBank/DDBJ whole genome shotgun (WGS) entry which is preliminary data.</text>
</comment>
<dbReference type="AlphaFoldDB" id="A0A1Q4L326"/>
<dbReference type="RefSeq" id="WP_073519135.1">
    <property type="nucleotide sequence ID" value="NZ_JAEFBZ010000012.1"/>
</dbReference>
<accession>A0A1Q4L326</accession>
<sequence length="151" mass="17866">MSKSMVATSQKKRRISKYERENVDQAEQTINKKLQWKEVKPPSYLGRKEKTMFKKYVENMKELEVLSVLDTDILAHYVVFQMTFNELQEKVKEIGLVVDGKPNPLLAEMRQISKTVYTYQNKLGLNPSDRLRFRKVETEEIDELSEFQDEL</sequence>
<protein>
    <submittedName>
        <fullName evidence="2">Phage terminase small subunit P27 family</fullName>
    </submittedName>
</protein>
<dbReference type="NCBIfam" id="TIGR01558">
    <property type="entry name" value="sm_term_P27"/>
    <property type="match status" value="1"/>
</dbReference>
<name>A0A1Q4L326_BACCE</name>
<dbReference type="InterPro" id="IPR006448">
    <property type="entry name" value="Phage_term_ssu_P27"/>
</dbReference>
<dbReference type="EMBL" id="MPON01000035">
    <property type="protein sequence ID" value="OKA31420.1"/>
    <property type="molecule type" value="Genomic_DNA"/>
</dbReference>
<evidence type="ECO:0000313" key="2">
    <source>
        <dbReference type="EMBL" id="MBK1611837.1"/>
    </source>
</evidence>
<dbReference type="EMBL" id="JAEFBZ010000012">
    <property type="protein sequence ID" value="MBK1611837.1"/>
    <property type="molecule type" value="Genomic_DNA"/>
</dbReference>
<organism evidence="3 4">
    <name type="scientific">Bacillus cereus</name>
    <dbReference type="NCBI Taxonomy" id="1396"/>
    <lineage>
        <taxon>Bacteria</taxon>
        <taxon>Bacillati</taxon>
        <taxon>Bacillota</taxon>
        <taxon>Bacilli</taxon>
        <taxon>Bacillales</taxon>
        <taxon>Bacillaceae</taxon>
        <taxon>Bacillus</taxon>
        <taxon>Bacillus cereus group</taxon>
    </lineage>
</organism>
<proteinExistence type="predicted"/>
<dbReference type="Proteomes" id="UP000613452">
    <property type="component" value="Unassembled WGS sequence"/>
</dbReference>
<gene>
    <name evidence="3" type="ORF">BJR07_29675</name>
    <name evidence="2" type="ORF">JCR31_28820</name>
</gene>
<dbReference type="Pfam" id="PF05119">
    <property type="entry name" value="Terminase_4"/>
    <property type="match status" value="1"/>
</dbReference>
<feature type="region of interest" description="Disordered" evidence="1">
    <location>
        <begin position="1"/>
        <end position="20"/>
    </location>
</feature>
<reference evidence="3 4" key="1">
    <citation type="submission" date="2016-11" db="EMBL/GenBank/DDBJ databases">
        <title>Identification of Bacillus cereus isolated from egg-white.</title>
        <authorList>
            <person name="Soni A."/>
            <person name="Oey I."/>
            <person name="Silcock P."/>
            <person name="Bremer P."/>
        </authorList>
    </citation>
    <scope>NUCLEOTIDE SEQUENCE [LARGE SCALE GENOMIC DNA]</scope>
    <source>
        <strain evidence="3 4">NZAS03</strain>
    </source>
</reference>